<gene>
    <name evidence="3" type="ORF">EB796_018366</name>
</gene>
<dbReference type="Proteomes" id="UP000593567">
    <property type="component" value="Unassembled WGS sequence"/>
</dbReference>
<sequence length="125" mass="13949">MADKPLSNEPMRDEDIWNSDGESLPLLQDTKHKHEEAIQVETSTVAQTASCCCCRVGTLKTYMLTLVLLTIAIASVLTLFHFLLQFANIQTLCFCLSFIILMIGFAIGCIWPSKTGQKTFQTTDE</sequence>
<comment type="caution">
    <text evidence="3">The sequence shown here is derived from an EMBL/GenBank/DDBJ whole genome shotgun (WGS) entry which is preliminary data.</text>
</comment>
<name>A0A7J7JAP5_BUGNE</name>
<organism evidence="3 4">
    <name type="scientific">Bugula neritina</name>
    <name type="common">Brown bryozoan</name>
    <name type="synonym">Sertularia neritina</name>
    <dbReference type="NCBI Taxonomy" id="10212"/>
    <lineage>
        <taxon>Eukaryota</taxon>
        <taxon>Metazoa</taxon>
        <taxon>Spiralia</taxon>
        <taxon>Lophotrochozoa</taxon>
        <taxon>Bryozoa</taxon>
        <taxon>Gymnolaemata</taxon>
        <taxon>Cheilostomatida</taxon>
        <taxon>Flustrina</taxon>
        <taxon>Buguloidea</taxon>
        <taxon>Bugulidae</taxon>
        <taxon>Bugula</taxon>
    </lineage>
</organism>
<evidence type="ECO:0000313" key="3">
    <source>
        <dbReference type="EMBL" id="KAF6023319.1"/>
    </source>
</evidence>
<dbReference type="EMBL" id="VXIV02002731">
    <property type="protein sequence ID" value="KAF6023319.1"/>
    <property type="molecule type" value="Genomic_DNA"/>
</dbReference>
<keyword evidence="2" id="KW-0812">Transmembrane</keyword>
<evidence type="ECO:0000313" key="4">
    <source>
        <dbReference type="Proteomes" id="UP000593567"/>
    </source>
</evidence>
<reference evidence="3" key="1">
    <citation type="submission" date="2020-06" db="EMBL/GenBank/DDBJ databases">
        <title>Draft genome of Bugula neritina, a colonial animal packing powerful symbionts and potential medicines.</title>
        <authorList>
            <person name="Rayko M."/>
        </authorList>
    </citation>
    <scope>NUCLEOTIDE SEQUENCE [LARGE SCALE GENOMIC DNA]</scope>
    <source>
        <strain evidence="3">Kwan_BN1</strain>
    </source>
</reference>
<keyword evidence="2" id="KW-1133">Transmembrane helix</keyword>
<protein>
    <submittedName>
        <fullName evidence="3">Uncharacterized protein</fullName>
    </submittedName>
</protein>
<proteinExistence type="predicted"/>
<feature type="region of interest" description="Disordered" evidence="1">
    <location>
        <begin position="1"/>
        <end position="23"/>
    </location>
</feature>
<feature type="transmembrane region" description="Helical" evidence="2">
    <location>
        <begin position="64"/>
        <end position="83"/>
    </location>
</feature>
<keyword evidence="2" id="KW-0472">Membrane</keyword>
<evidence type="ECO:0000256" key="2">
    <source>
        <dbReference type="SAM" id="Phobius"/>
    </source>
</evidence>
<dbReference type="AlphaFoldDB" id="A0A7J7JAP5"/>
<feature type="transmembrane region" description="Helical" evidence="2">
    <location>
        <begin position="89"/>
        <end position="111"/>
    </location>
</feature>
<keyword evidence="4" id="KW-1185">Reference proteome</keyword>
<accession>A0A7J7JAP5</accession>
<evidence type="ECO:0000256" key="1">
    <source>
        <dbReference type="SAM" id="MobiDB-lite"/>
    </source>
</evidence>